<dbReference type="AlphaFoldDB" id="A0AAD4YIH2"/>
<accession>A0AAD4YIH2</accession>
<organism evidence="1 2">
    <name type="scientific">Ovis ammon polii</name>
    <dbReference type="NCBI Taxonomy" id="230172"/>
    <lineage>
        <taxon>Eukaryota</taxon>
        <taxon>Metazoa</taxon>
        <taxon>Chordata</taxon>
        <taxon>Craniata</taxon>
        <taxon>Vertebrata</taxon>
        <taxon>Euteleostomi</taxon>
        <taxon>Mammalia</taxon>
        <taxon>Eutheria</taxon>
        <taxon>Laurasiatheria</taxon>
        <taxon>Artiodactyla</taxon>
        <taxon>Ruminantia</taxon>
        <taxon>Pecora</taxon>
        <taxon>Bovidae</taxon>
        <taxon>Caprinae</taxon>
        <taxon>Ovis</taxon>
    </lineage>
</organism>
<sequence>MSNSCDPWTFAHLAPLSMGFSRVSSAGTQSSASEQSTCSPSYWVAGERIKKKAPFLRTDKLMYRELERLQELYGKLMERGKAQRSQVTCLESQSYDLVENQFWFHSWNLLARDYFSKLTEQTHKAMTGNVATPG</sequence>
<evidence type="ECO:0000313" key="1">
    <source>
        <dbReference type="EMBL" id="KAI4549508.1"/>
    </source>
</evidence>
<proteinExistence type="predicted"/>
<reference evidence="1" key="1">
    <citation type="submission" date="2022-03" db="EMBL/GenBank/DDBJ databases">
        <title>Genomic analyses of argali, domestic sheep and their hybrids provide insights into chromosomal evolution, heterosis and genetic basis of agronomic traits.</title>
        <authorList>
            <person name="Li M."/>
        </authorList>
    </citation>
    <scope>NUCLEOTIDE SEQUENCE</scope>
    <source>
        <strain evidence="1">CAU-MHL-2022a</strain>
        <tissue evidence="1">Skin</tissue>
    </source>
</reference>
<dbReference type="Proteomes" id="UP001214576">
    <property type="component" value="Unassembled WGS sequence"/>
</dbReference>
<comment type="caution">
    <text evidence="1">The sequence shown here is derived from an EMBL/GenBank/DDBJ whole genome shotgun (WGS) entry which is preliminary data.</text>
</comment>
<evidence type="ECO:0000313" key="2">
    <source>
        <dbReference type="Proteomes" id="UP001214576"/>
    </source>
</evidence>
<keyword evidence="2" id="KW-1185">Reference proteome</keyword>
<name>A0AAD4YIH2_OVIAM</name>
<gene>
    <name evidence="1" type="ORF">MG293_001838</name>
</gene>
<protein>
    <submittedName>
        <fullName evidence="1">Uncharacterized protein</fullName>
    </submittedName>
</protein>
<dbReference type="EMBL" id="JAKZEL010000001">
    <property type="protein sequence ID" value="KAI4549508.1"/>
    <property type="molecule type" value="Genomic_DNA"/>
</dbReference>